<proteinExistence type="predicted"/>
<dbReference type="GO" id="GO:0016491">
    <property type="term" value="F:oxidoreductase activity"/>
    <property type="evidence" value="ECO:0007669"/>
    <property type="project" value="UniProtKB-KW"/>
</dbReference>
<dbReference type="InterPro" id="IPR017938">
    <property type="entry name" value="Riboflavin_synthase-like_b-brl"/>
</dbReference>
<keyword evidence="8" id="KW-0411">Iron-sulfur</keyword>
<dbReference type="InterPro" id="IPR001433">
    <property type="entry name" value="OxRdtase_FAD/NAD-bd"/>
</dbReference>
<evidence type="ECO:0000256" key="7">
    <source>
        <dbReference type="ARBA" id="ARBA00023004"/>
    </source>
</evidence>
<dbReference type="SUPFAM" id="SSF52343">
    <property type="entry name" value="Ferredoxin reductase-like, C-terminal NADP-linked domain"/>
    <property type="match status" value="1"/>
</dbReference>
<dbReference type="InterPro" id="IPR050415">
    <property type="entry name" value="MRET"/>
</dbReference>
<dbReference type="PANTHER" id="PTHR47354">
    <property type="entry name" value="NADH OXIDOREDUCTASE HCR"/>
    <property type="match status" value="1"/>
</dbReference>
<evidence type="ECO:0000256" key="6">
    <source>
        <dbReference type="ARBA" id="ARBA00023002"/>
    </source>
</evidence>
<comment type="caution">
    <text evidence="10">The sequence shown here is derived from an EMBL/GenBank/DDBJ whole genome shotgun (WGS) entry which is preliminary data.</text>
</comment>
<organism evidence="10">
    <name type="scientific">hydrocarbon metagenome</name>
    <dbReference type="NCBI Taxonomy" id="938273"/>
    <lineage>
        <taxon>unclassified sequences</taxon>
        <taxon>metagenomes</taxon>
        <taxon>ecological metagenomes</taxon>
    </lineage>
</organism>
<keyword evidence="4" id="KW-0479">Metal-binding</keyword>
<dbReference type="Pfam" id="PF00175">
    <property type="entry name" value="NAD_binding_1"/>
    <property type="match status" value="1"/>
</dbReference>
<evidence type="ECO:0000259" key="9">
    <source>
        <dbReference type="PROSITE" id="PS51384"/>
    </source>
</evidence>
<dbReference type="InterPro" id="IPR017927">
    <property type="entry name" value="FAD-bd_FR_type"/>
</dbReference>
<evidence type="ECO:0000256" key="5">
    <source>
        <dbReference type="ARBA" id="ARBA00022827"/>
    </source>
</evidence>
<reference evidence="10" key="1">
    <citation type="journal article" date="2015" name="Proc. Natl. Acad. Sci. U.S.A.">
        <title>Networks of energetic and metabolic interactions define dynamics in microbial communities.</title>
        <authorList>
            <person name="Embree M."/>
            <person name="Liu J.K."/>
            <person name="Al-Bassam M.M."/>
            <person name="Zengler K."/>
        </authorList>
    </citation>
    <scope>NUCLEOTIDE SEQUENCE</scope>
</reference>
<dbReference type="GO" id="GO:0006221">
    <property type="term" value="P:pyrimidine nucleotide biosynthetic process"/>
    <property type="evidence" value="ECO:0007669"/>
    <property type="project" value="InterPro"/>
</dbReference>
<keyword evidence="6" id="KW-0560">Oxidoreductase</keyword>
<dbReference type="GO" id="GO:0051537">
    <property type="term" value="F:2 iron, 2 sulfur cluster binding"/>
    <property type="evidence" value="ECO:0007669"/>
    <property type="project" value="UniProtKB-KW"/>
</dbReference>
<evidence type="ECO:0000256" key="4">
    <source>
        <dbReference type="ARBA" id="ARBA00022723"/>
    </source>
</evidence>
<keyword evidence="2" id="KW-0285">Flavoprotein</keyword>
<evidence type="ECO:0000256" key="8">
    <source>
        <dbReference type="ARBA" id="ARBA00023014"/>
    </source>
</evidence>
<evidence type="ECO:0000256" key="1">
    <source>
        <dbReference type="ARBA" id="ARBA00001974"/>
    </source>
</evidence>
<dbReference type="EMBL" id="LNQE01000974">
    <property type="protein sequence ID" value="KUG22328.1"/>
    <property type="molecule type" value="Genomic_DNA"/>
</dbReference>
<dbReference type="AlphaFoldDB" id="A0A0W8FN05"/>
<evidence type="ECO:0000313" key="10">
    <source>
        <dbReference type="EMBL" id="KUG22328.1"/>
    </source>
</evidence>
<comment type="cofactor">
    <cofactor evidence="1">
        <name>FAD</name>
        <dbReference type="ChEBI" id="CHEBI:57692"/>
    </cofactor>
</comment>
<dbReference type="PIRSF" id="PIRSF006816">
    <property type="entry name" value="Cyc3_hyd_g"/>
    <property type="match status" value="1"/>
</dbReference>
<dbReference type="PANTHER" id="PTHR47354:SF8">
    <property type="entry name" value="1,2-PHENYLACETYL-COA EPOXIDASE, SUBUNIT E"/>
    <property type="match status" value="1"/>
</dbReference>
<dbReference type="PROSITE" id="PS51384">
    <property type="entry name" value="FAD_FR"/>
    <property type="match status" value="1"/>
</dbReference>
<evidence type="ECO:0000256" key="2">
    <source>
        <dbReference type="ARBA" id="ARBA00022630"/>
    </source>
</evidence>
<accession>A0A0W8FN05</accession>
<name>A0A0W8FN05_9ZZZZ</name>
<dbReference type="GO" id="GO:0046872">
    <property type="term" value="F:metal ion binding"/>
    <property type="evidence" value="ECO:0007669"/>
    <property type="project" value="UniProtKB-KW"/>
</dbReference>
<sequence length="240" mass="27015">MCKVIKVVPENHDINSLYLEVYDEKFKHRKAGQFASLMVMRPDGWSEPHSFSISGAPEESNLRLTIKNVGKFTSAIPDLKQGTSLICKGPFGAFCKDIDMKPSIVLLAGGVGVAPFLSVLRHFRNIKAGNKVVLFWINRSMEDVFSSDEIDAMTNELSLKVVNCLSREDDVQKYFRSNYPEVFYEKGRLSGDILVKFGITKNASFYLCGPLPMMESALVELGNLDVDRSAVQQERFTWDK</sequence>
<dbReference type="InterPro" id="IPR039261">
    <property type="entry name" value="FNR_nucleotide-bd"/>
</dbReference>
<dbReference type="GO" id="GO:0050660">
    <property type="term" value="F:flavin adenine dinucleotide binding"/>
    <property type="evidence" value="ECO:0007669"/>
    <property type="project" value="InterPro"/>
</dbReference>
<dbReference type="Gene3D" id="2.40.30.10">
    <property type="entry name" value="Translation factors"/>
    <property type="match status" value="1"/>
</dbReference>
<dbReference type="InterPro" id="IPR012165">
    <property type="entry name" value="Cyt_c3_hydrogenase_gsu"/>
</dbReference>
<protein>
    <submittedName>
        <fullName evidence="10">Oxidoreductase, fad/nad-binding family</fullName>
    </submittedName>
</protein>
<keyword evidence="7" id="KW-0408">Iron</keyword>
<dbReference type="PRINTS" id="PR00410">
    <property type="entry name" value="PHEHYDRXLASE"/>
</dbReference>
<dbReference type="Gene3D" id="3.40.50.80">
    <property type="entry name" value="Nucleotide-binding domain of ferredoxin-NADP reductase (FNR) module"/>
    <property type="match status" value="1"/>
</dbReference>
<keyword evidence="3" id="KW-0001">2Fe-2S</keyword>
<evidence type="ECO:0000256" key="3">
    <source>
        <dbReference type="ARBA" id="ARBA00022714"/>
    </source>
</evidence>
<keyword evidence="5" id="KW-0274">FAD</keyword>
<feature type="domain" description="FAD-binding FR-type" evidence="9">
    <location>
        <begin position="1"/>
        <end position="97"/>
    </location>
</feature>
<dbReference type="SUPFAM" id="SSF63380">
    <property type="entry name" value="Riboflavin synthase domain-like"/>
    <property type="match status" value="1"/>
</dbReference>
<gene>
    <name evidence="10" type="ORF">ASZ90_007867</name>
</gene>